<sequence length="146" mass="16751">MDSTTSLPTMAPPPGAPPAQTHRHSTHEWEMQKPTIEKLYIEEQQTLSDVMSIMRQEFGFVASCKQFKDRITKLGLDVKNMRGSSILAMGRARVRRKRYEAKDSAFRVNKKSVDEQKINRYLKRKGISEEMLLSMPSPVNREVVLA</sequence>
<name>A0A0C3H3Y6_OIDMZ</name>
<evidence type="ECO:0000313" key="4">
    <source>
        <dbReference type="Proteomes" id="UP000054321"/>
    </source>
</evidence>
<dbReference type="AlphaFoldDB" id="A0A0C3H3Y6"/>
<proteinExistence type="predicted"/>
<dbReference type="OrthoDB" id="5986190at2759"/>
<gene>
    <name evidence="3" type="ORF">OIDMADRAFT_32192</name>
</gene>
<dbReference type="InterPro" id="IPR025676">
    <property type="entry name" value="Clr5_dom"/>
</dbReference>
<reference evidence="4" key="2">
    <citation type="submission" date="2015-01" db="EMBL/GenBank/DDBJ databases">
        <title>Evolutionary Origins and Diversification of the Mycorrhizal Mutualists.</title>
        <authorList>
            <consortium name="DOE Joint Genome Institute"/>
            <consortium name="Mycorrhizal Genomics Consortium"/>
            <person name="Kohler A."/>
            <person name="Kuo A."/>
            <person name="Nagy L.G."/>
            <person name="Floudas D."/>
            <person name="Copeland A."/>
            <person name="Barry K.W."/>
            <person name="Cichocki N."/>
            <person name="Veneault-Fourrey C."/>
            <person name="LaButti K."/>
            <person name="Lindquist E.A."/>
            <person name="Lipzen A."/>
            <person name="Lundell T."/>
            <person name="Morin E."/>
            <person name="Murat C."/>
            <person name="Riley R."/>
            <person name="Ohm R."/>
            <person name="Sun H."/>
            <person name="Tunlid A."/>
            <person name="Henrissat B."/>
            <person name="Grigoriev I.V."/>
            <person name="Hibbett D.S."/>
            <person name="Martin F."/>
        </authorList>
    </citation>
    <scope>NUCLEOTIDE SEQUENCE [LARGE SCALE GENOMIC DNA]</scope>
    <source>
        <strain evidence="4">Zn</strain>
    </source>
</reference>
<protein>
    <recommendedName>
        <fullName evidence="2">Clr5 domain-containing protein</fullName>
    </recommendedName>
</protein>
<feature type="domain" description="Clr5" evidence="2">
    <location>
        <begin position="26"/>
        <end position="73"/>
    </location>
</feature>
<dbReference type="STRING" id="913774.A0A0C3H3Y6"/>
<dbReference type="PANTHER" id="PTHR38788:SF3">
    <property type="entry name" value="CLR5 DOMAIN-CONTAINING PROTEIN"/>
    <property type="match status" value="1"/>
</dbReference>
<evidence type="ECO:0000259" key="2">
    <source>
        <dbReference type="Pfam" id="PF14420"/>
    </source>
</evidence>
<dbReference type="PANTHER" id="PTHR38788">
    <property type="entry name" value="CLR5 DOMAIN-CONTAINING PROTEIN"/>
    <property type="match status" value="1"/>
</dbReference>
<dbReference type="InParanoid" id="A0A0C3H3Y6"/>
<keyword evidence="4" id="KW-1185">Reference proteome</keyword>
<feature type="region of interest" description="Disordered" evidence="1">
    <location>
        <begin position="1"/>
        <end position="29"/>
    </location>
</feature>
<dbReference type="EMBL" id="KN832882">
    <property type="protein sequence ID" value="KIM97161.1"/>
    <property type="molecule type" value="Genomic_DNA"/>
</dbReference>
<dbReference type="Pfam" id="PF14420">
    <property type="entry name" value="Clr5"/>
    <property type="match status" value="1"/>
</dbReference>
<reference evidence="3 4" key="1">
    <citation type="submission" date="2014-04" db="EMBL/GenBank/DDBJ databases">
        <authorList>
            <consortium name="DOE Joint Genome Institute"/>
            <person name="Kuo A."/>
            <person name="Martino E."/>
            <person name="Perotto S."/>
            <person name="Kohler A."/>
            <person name="Nagy L.G."/>
            <person name="Floudas D."/>
            <person name="Copeland A."/>
            <person name="Barry K.W."/>
            <person name="Cichocki N."/>
            <person name="Veneault-Fourrey C."/>
            <person name="LaButti K."/>
            <person name="Lindquist E.A."/>
            <person name="Lipzen A."/>
            <person name="Lundell T."/>
            <person name="Morin E."/>
            <person name="Murat C."/>
            <person name="Sun H."/>
            <person name="Tunlid A."/>
            <person name="Henrissat B."/>
            <person name="Grigoriev I.V."/>
            <person name="Hibbett D.S."/>
            <person name="Martin F."/>
            <person name="Nordberg H.P."/>
            <person name="Cantor M.N."/>
            <person name="Hua S.X."/>
        </authorList>
    </citation>
    <scope>NUCLEOTIDE SEQUENCE [LARGE SCALE GENOMIC DNA]</scope>
    <source>
        <strain evidence="3 4">Zn</strain>
    </source>
</reference>
<organism evidence="3 4">
    <name type="scientific">Oidiodendron maius (strain Zn)</name>
    <dbReference type="NCBI Taxonomy" id="913774"/>
    <lineage>
        <taxon>Eukaryota</taxon>
        <taxon>Fungi</taxon>
        <taxon>Dikarya</taxon>
        <taxon>Ascomycota</taxon>
        <taxon>Pezizomycotina</taxon>
        <taxon>Leotiomycetes</taxon>
        <taxon>Leotiomycetes incertae sedis</taxon>
        <taxon>Myxotrichaceae</taxon>
        <taxon>Oidiodendron</taxon>
    </lineage>
</organism>
<dbReference type="Proteomes" id="UP000054321">
    <property type="component" value="Unassembled WGS sequence"/>
</dbReference>
<evidence type="ECO:0000313" key="3">
    <source>
        <dbReference type="EMBL" id="KIM97161.1"/>
    </source>
</evidence>
<evidence type="ECO:0000256" key="1">
    <source>
        <dbReference type="SAM" id="MobiDB-lite"/>
    </source>
</evidence>
<accession>A0A0C3H3Y6</accession>
<dbReference type="HOGENOM" id="CLU_1778014_0_0_1"/>